<keyword evidence="3" id="KW-1185">Reference proteome</keyword>
<accession>A0A9N9MF58</accession>
<evidence type="ECO:0000256" key="1">
    <source>
        <dbReference type="SAM" id="MobiDB-lite"/>
    </source>
</evidence>
<dbReference type="EMBL" id="OU892277">
    <property type="protein sequence ID" value="CAG9761070.1"/>
    <property type="molecule type" value="Genomic_DNA"/>
</dbReference>
<proteinExistence type="predicted"/>
<gene>
    <name evidence="2" type="ORF">CEUTPL_LOCUS1781</name>
</gene>
<sequence>MSDSQQKTEGDPQQKTEGDPQQKTEGDPQETTVPAEKPSDSTTSLPMLECEKPTNLLVSAAISASATSLNSVASSKASVATNKSGIRPPSKIGLLHGARPKTLQPAIPAPTPASSVSPVAGRNHKGPYRVSLGNRH</sequence>
<evidence type="ECO:0000313" key="2">
    <source>
        <dbReference type="EMBL" id="CAG9761070.1"/>
    </source>
</evidence>
<feature type="region of interest" description="Disordered" evidence="1">
    <location>
        <begin position="77"/>
        <end position="96"/>
    </location>
</feature>
<feature type="compositionally biased region" description="Basic and acidic residues" evidence="1">
    <location>
        <begin position="1"/>
        <end position="26"/>
    </location>
</feature>
<reference evidence="2" key="1">
    <citation type="submission" date="2022-01" db="EMBL/GenBank/DDBJ databases">
        <authorList>
            <person name="King R."/>
        </authorList>
    </citation>
    <scope>NUCLEOTIDE SEQUENCE</scope>
</reference>
<feature type="region of interest" description="Disordered" evidence="1">
    <location>
        <begin position="102"/>
        <end position="136"/>
    </location>
</feature>
<evidence type="ECO:0000313" key="3">
    <source>
        <dbReference type="Proteomes" id="UP001152799"/>
    </source>
</evidence>
<protein>
    <submittedName>
        <fullName evidence="2">Uncharacterized protein</fullName>
    </submittedName>
</protein>
<name>A0A9N9MF58_9CUCU</name>
<feature type="region of interest" description="Disordered" evidence="1">
    <location>
        <begin position="1"/>
        <end position="47"/>
    </location>
</feature>
<dbReference type="AlphaFoldDB" id="A0A9N9MF58"/>
<organism evidence="2 3">
    <name type="scientific">Ceutorhynchus assimilis</name>
    <name type="common">cabbage seed weevil</name>
    <dbReference type="NCBI Taxonomy" id="467358"/>
    <lineage>
        <taxon>Eukaryota</taxon>
        <taxon>Metazoa</taxon>
        <taxon>Ecdysozoa</taxon>
        <taxon>Arthropoda</taxon>
        <taxon>Hexapoda</taxon>
        <taxon>Insecta</taxon>
        <taxon>Pterygota</taxon>
        <taxon>Neoptera</taxon>
        <taxon>Endopterygota</taxon>
        <taxon>Coleoptera</taxon>
        <taxon>Polyphaga</taxon>
        <taxon>Cucujiformia</taxon>
        <taxon>Curculionidae</taxon>
        <taxon>Ceutorhynchinae</taxon>
        <taxon>Ceutorhynchus</taxon>
    </lineage>
</organism>
<dbReference type="Proteomes" id="UP001152799">
    <property type="component" value="Chromosome 1"/>
</dbReference>